<dbReference type="AlphaFoldDB" id="A0A411YIR0"/>
<dbReference type="PANTHER" id="PTHR43004">
    <property type="entry name" value="TRK SYSTEM POTASSIUM UPTAKE PROTEIN"/>
    <property type="match status" value="1"/>
</dbReference>
<sequence length="402" mass="44662">MRTQVGIVGAGPAGLLLSHLLALQGIESVVLENRSREYVEARIRAGVLEHDTVDVLIETGVGDRMQREGLVHEGLELRVDGHGTRIPLTELTGRRIMVYGQQEVVKDLIAHRLADGGTVLFEAEATSISGIDSDEAVIRFTQDGEEHELACDVVAGCDGFHGISRAAMPDHAYRERVHDYPFGWLGITAEVPPSTDELIYTWHERGFALHSLRSPELSRLYVQCDPGDDIEQWPDEAIWAELQTRMARAGWTLKQGPIVEKAITPMRGFVTEPMQHGRLYLAGDAAHIVPPTGAKGLNLAVADVRVLADGLAAWYADGRTDLLDRYSETALKRVWKVQHFSTWMTHMLHTFPNDPDGFFRRVQRAQLDYVTGSRAAATSLAEFYVGLPTIIRSDEEPSLREL</sequence>
<keyword evidence="5" id="KW-1185">Reference proteome</keyword>
<keyword evidence="1" id="KW-0285">Flavoprotein</keyword>
<reference evidence="4 5" key="1">
    <citation type="submission" date="2019-01" db="EMBL/GenBank/DDBJ databases">
        <title>Egibacter rhizosphaerae EGI 80759T.</title>
        <authorList>
            <person name="Chen D.-D."/>
            <person name="Tian Y."/>
            <person name="Jiao J.-Y."/>
            <person name="Zhang X.-T."/>
            <person name="Zhang Y.-G."/>
            <person name="Zhang Y."/>
            <person name="Xiao M."/>
            <person name="Shu W.-S."/>
            <person name="Li W.-J."/>
        </authorList>
    </citation>
    <scope>NUCLEOTIDE SEQUENCE [LARGE SCALE GENOMIC DNA]</scope>
    <source>
        <strain evidence="4 5">EGI 80759</strain>
    </source>
</reference>
<dbReference type="PRINTS" id="PR00420">
    <property type="entry name" value="RNGMNOXGNASE"/>
</dbReference>
<gene>
    <name evidence="4" type="ORF">ER308_16455</name>
</gene>
<dbReference type="GO" id="GO:0071949">
    <property type="term" value="F:FAD binding"/>
    <property type="evidence" value="ECO:0007669"/>
    <property type="project" value="InterPro"/>
</dbReference>
<dbReference type="Proteomes" id="UP000291469">
    <property type="component" value="Chromosome"/>
</dbReference>
<dbReference type="RefSeq" id="WP_131156002.1">
    <property type="nucleotide sequence ID" value="NZ_CP036402.1"/>
</dbReference>
<dbReference type="InterPro" id="IPR002938">
    <property type="entry name" value="FAD-bd"/>
</dbReference>
<evidence type="ECO:0000259" key="3">
    <source>
        <dbReference type="Pfam" id="PF01494"/>
    </source>
</evidence>
<dbReference type="EMBL" id="CP036402">
    <property type="protein sequence ID" value="QBI21009.1"/>
    <property type="molecule type" value="Genomic_DNA"/>
</dbReference>
<dbReference type="SUPFAM" id="SSF54373">
    <property type="entry name" value="FAD-linked reductases, C-terminal domain"/>
    <property type="match status" value="1"/>
</dbReference>
<organism evidence="4 5">
    <name type="scientific">Egibacter rhizosphaerae</name>
    <dbReference type="NCBI Taxonomy" id="1670831"/>
    <lineage>
        <taxon>Bacteria</taxon>
        <taxon>Bacillati</taxon>
        <taxon>Actinomycetota</taxon>
        <taxon>Nitriliruptoria</taxon>
        <taxon>Egibacterales</taxon>
        <taxon>Egibacteraceae</taxon>
        <taxon>Egibacter</taxon>
    </lineage>
</organism>
<dbReference type="OrthoDB" id="9791689at2"/>
<dbReference type="Gene3D" id="3.30.9.10">
    <property type="entry name" value="D-Amino Acid Oxidase, subunit A, domain 2"/>
    <property type="match status" value="1"/>
</dbReference>
<protein>
    <submittedName>
        <fullName evidence="4">4-hydroxybenzoate 3-monooxygenase</fullName>
    </submittedName>
</protein>
<feature type="domain" description="FAD-binding" evidence="3">
    <location>
        <begin position="2"/>
        <end position="340"/>
    </location>
</feature>
<dbReference type="Gene3D" id="3.50.50.60">
    <property type="entry name" value="FAD/NAD(P)-binding domain"/>
    <property type="match status" value="1"/>
</dbReference>
<dbReference type="InterPro" id="IPR036188">
    <property type="entry name" value="FAD/NAD-bd_sf"/>
</dbReference>
<name>A0A411YIR0_9ACTN</name>
<keyword evidence="4" id="KW-0503">Monooxygenase</keyword>
<evidence type="ECO:0000256" key="2">
    <source>
        <dbReference type="ARBA" id="ARBA00022827"/>
    </source>
</evidence>
<dbReference type="PANTHER" id="PTHR43004:SF3">
    <property type="entry name" value="P-HYDROXYBENZOATE HYDROXYLASE"/>
    <property type="match status" value="1"/>
</dbReference>
<accession>A0A411YIR0</accession>
<evidence type="ECO:0000256" key="1">
    <source>
        <dbReference type="ARBA" id="ARBA00022630"/>
    </source>
</evidence>
<evidence type="ECO:0000313" key="4">
    <source>
        <dbReference type="EMBL" id="QBI21009.1"/>
    </source>
</evidence>
<keyword evidence="2" id="KW-0274">FAD</keyword>
<dbReference type="GO" id="GO:0016709">
    <property type="term" value="F:oxidoreductase activity, acting on paired donors, with incorporation or reduction of molecular oxygen, NAD(P)H as one donor, and incorporation of one atom of oxygen"/>
    <property type="evidence" value="ECO:0007669"/>
    <property type="project" value="UniProtKB-ARBA"/>
</dbReference>
<dbReference type="NCBIfam" id="NF006091">
    <property type="entry name" value="PRK08243.1"/>
    <property type="match status" value="1"/>
</dbReference>
<keyword evidence="4" id="KW-0560">Oxidoreductase</keyword>
<dbReference type="SUPFAM" id="SSF51905">
    <property type="entry name" value="FAD/NAD(P)-binding domain"/>
    <property type="match status" value="1"/>
</dbReference>
<dbReference type="Pfam" id="PF01494">
    <property type="entry name" value="FAD_binding_3"/>
    <property type="match status" value="1"/>
</dbReference>
<dbReference type="KEGG" id="erz:ER308_16455"/>
<dbReference type="InterPro" id="IPR050641">
    <property type="entry name" value="RIFMO-like"/>
</dbReference>
<evidence type="ECO:0000313" key="5">
    <source>
        <dbReference type="Proteomes" id="UP000291469"/>
    </source>
</evidence>
<proteinExistence type="predicted"/>